<accession>L2GND2</accession>
<dbReference type="OrthoDB" id="338231at2759"/>
<keyword evidence="2" id="KW-1185">Reference proteome</keyword>
<reference evidence="2" key="1">
    <citation type="submission" date="2011-05" db="EMBL/GenBank/DDBJ databases">
        <title>The genome sequence of Vittaforma corneae strain ATCC 50505.</title>
        <authorList>
            <consortium name="The Broad Institute Genome Sequencing Platform"/>
            <person name="Cuomo C."/>
            <person name="Didier E."/>
            <person name="Bowers L."/>
            <person name="Young S.K."/>
            <person name="Zeng Q."/>
            <person name="Gargeya S."/>
            <person name="Fitzgerald M."/>
            <person name="Haas B."/>
            <person name="Abouelleil A."/>
            <person name="Alvarado L."/>
            <person name="Arachchi H.M."/>
            <person name="Berlin A."/>
            <person name="Chapman S.B."/>
            <person name="Gearin G."/>
            <person name="Goldberg J."/>
            <person name="Griggs A."/>
            <person name="Gujja S."/>
            <person name="Hansen M."/>
            <person name="Heiman D."/>
            <person name="Howarth C."/>
            <person name="Larimer J."/>
            <person name="Lui A."/>
            <person name="MacDonald P.J.P."/>
            <person name="McCowen C."/>
            <person name="Montmayeur A."/>
            <person name="Murphy C."/>
            <person name="Neiman D."/>
            <person name="Pearson M."/>
            <person name="Priest M."/>
            <person name="Roberts A."/>
            <person name="Saif S."/>
            <person name="Shea T."/>
            <person name="Sisk P."/>
            <person name="Stolte C."/>
            <person name="Sykes S."/>
            <person name="Wortman J."/>
            <person name="Nusbaum C."/>
            <person name="Birren B."/>
        </authorList>
    </citation>
    <scope>NUCLEOTIDE SEQUENCE [LARGE SCALE GENOMIC DNA]</scope>
    <source>
        <strain evidence="2">ATCC 50505</strain>
    </source>
</reference>
<name>L2GND2_VITCO</name>
<gene>
    <name evidence="1" type="ORF">VICG_00507</name>
</gene>
<dbReference type="STRING" id="993615.L2GND2"/>
<organism evidence="1 2">
    <name type="scientific">Vittaforma corneae (strain ATCC 50505)</name>
    <name type="common">Microsporidian parasite</name>
    <name type="synonym">Nosema corneum</name>
    <dbReference type="NCBI Taxonomy" id="993615"/>
    <lineage>
        <taxon>Eukaryota</taxon>
        <taxon>Fungi</taxon>
        <taxon>Fungi incertae sedis</taxon>
        <taxon>Microsporidia</taxon>
        <taxon>Nosematidae</taxon>
        <taxon>Vittaforma</taxon>
    </lineage>
</organism>
<dbReference type="HOGENOM" id="CLU_127203_0_0_1"/>
<evidence type="ECO:0000313" key="2">
    <source>
        <dbReference type="Proteomes" id="UP000011082"/>
    </source>
</evidence>
<dbReference type="OMA" id="EYERISY"/>
<dbReference type="InterPro" id="IPR008591">
    <property type="entry name" value="GINS_Sld5"/>
</dbReference>
<dbReference type="GeneID" id="19881224"/>
<dbReference type="Gene3D" id="1.20.58.1030">
    <property type="match status" value="1"/>
</dbReference>
<dbReference type="InParanoid" id="L2GND2"/>
<sequence>MLSLERLIQAYTNEKATEKLLPYDRIADEFNFIIKSHGNRNDSGTSLSNTFEEIEQERIKYFVKEYILTRLDKIRANFFIIQELMSKEERIFAEKYKEMMIIASVYVDKPSKVFEVVGFIAQRNLEAVRIDGHVVEILLGDFFVASYDDIASYIKDGSVALV</sequence>
<dbReference type="PIRSF" id="PIRSF007764">
    <property type="entry name" value="Sld5"/>
    <property type="match status" value="1"/>
</dbReference>
<dbReference type="SUPFAM" id="SSF158573">
    <property type="entry name" value="GINS helical bundle-like"/>
    <property type="match status" value="1"/>
</dbReference>
<dbReference type="InterPro" id="IPR036224">
    <property type="entry name" value="GINS_bundle-like_dom_sf"/>
</dbReference>
<evidence type="ECO:0000313" key="1">
    <source>
        <dbReference type="EMBL" id="ELA42408.1"/>
    </source>
</evidence>
<dbReference type="AlphaFoldDB" id="L2GND2"/>
<evidence type="ECO:0008006" key="3">
    <source>
        <dbReference type="Google" id="ProtNLM"/>
    </source>
</evidence>
<dbReference type="RefSeq" id="XP_007603959.1">
    <property type="nucleotide sequence ID" value="XM_007603897.1"/>
</dbReference>
<protein>
    <recommendedName>
        <fullName evidence="3">DNA replication complex GINS protein SLD5</fullName>
    </recommendedName>
</protein>
<dbReference type="VEuPathDB" id="MicrosporidiaDB:VICG_00507"/>
<dbReference type="Proteomes" id="UP000011082">
    <property type="component" value="Unassembled WGS sequence"/>
</dbReference>
<dbReference type="EMBL" id="JH370132">
    <property type="protein sequence ID" value="ELA42408.1"/>
    <property type="molecule type" value="Genomic_DNA"/>
</dbReference>
<proteinExistence type="predicted"/>
<dbReference type="GO" id="GO:0006261">
    <property type="term" value="P:DNA-templated DNA replication"/>
    <property type="evidence" value="ECO:0007669"/>
    <property type="project" value="InterPro"/>
</dbReference>